<evidence type="ECO:0000256" key="1">
    <source>
        <dbReference type="SAM" id="MobiDB-lite"/>
    </source>
</evidence>
<dbReference type="AlphaFoldDB" id="A0A6N1ALZ9"/>
<dbReference type="RefSeq" id="WP_149196703.1">
    <property type="nucleotide sequence ID" value="NZ_BSOV01000023.1"/>
</dbReference>
<proteinExistence type="predicted"/>
<reference evidence="2 3" key="1">
    <citation type="submission" date="2020-06" db="EMBL/GenBank/DDBJ databases">
        <title>Complete genome of Azosprillum oryzae KACC14407.</title>
        <authorList>
            <person name="Kim M."/>
            <person name="Park Y.-J."/>
            <person name="Shin J.-H."/>
        </authorList>
    </citation>
    <scope>NUCLEOTIDE SEQUENCE [LARGE SCALE GENOMIC DNA]</scope>
    <source>
        <strain evidence="2 3">KACC 14407</strain>
    </source>
</reference>
<evidence type="ECO:0000313" key="2">
    <source>
        <dbReference type="EMBL" id="QKS52915.1"/>
    </source>
</evidence>
<keyword evidence="3" id="KW-1185">Reference proteome</keyword>
<dbReference type="EMBL" id="CP054619">
    <property type="protein sequence ID" value="QKS52915.1"/>
    <property type="molecule type" value="Genomic_DNA"/>
</dbReference>
<sequence>MSNKLRDFIATRRTEIMASIAALEAELRQLAVAEAAIQGYENDSPSQLESALQQPIEADDLLPSEAKPTPLTSLTIKDMIKLVLTEHPEGGESGDITAWIRDRFAVDVPRTSMSPQLSRLKAAGELRLNDRTWTIARDAQHTPSSDVDAEHGEDNTATPLKSHQDLFA</sequence>
<dbReference type="OrthoDB" id="7876582at2"/>
<dbReference type="KEGG" id="aoz:HUE56_21455"/>
<dbReference type="Proteomes" id="UP000509702">
    <property type="component" value="Chromosome"/>
</dbReference>
<gene>
    <name evidence="2" type="ORF">HUE56_21455</name>
</gene>
<feature type="region of interest" description="Disordered" evidence="1">
    <location>
        <begin position="138"/>
        <end position="168"/>
    </location>
</feature>
<organism evidence="2 3">
    <name type="scientific">Azospirillum oryzae</name>
    <dbReference type="NCBI Taxonomy" id="286727"/>
    <lineage>
        <taxon>Bacteria</taxon>
        <taxon>Pseudomonadati</taxon>
        <taxon>Pseudomonadota</taxon>
        <taxon>Alphaproteobacteria</taxon>
        <taxon>Rhodospirillales</taxon>
        <taxon>Azospirillaceae</taxon>
        <taxon>Azospirillum</taxon>
    </lineage>
</organism>
<accession>A0A6N1ALZ9</accession>
<evidence type="ECO:0000313" key="3">
    <source>
        <dbReference type="Proteomes" id="UP000509702"/>
    </source>
</evidence>
<protein>
    <submittedName>
        <fullName evidence="2">Uncharacterized protein</fullName>
    </submittedName>
</protein>
<name>A0A6N1ALZ9_9PROT</name>